<sequence length="152" mass="17558">MSLRQLARTILAKQTRANLINRFVSWEYWYKQGLQVVASFKLTSVVEILAVIAFVKYMMSGLSSLQITQYIIVGILCGLAWICLRTWLYWTIGRFWHNNNGYGIQTKWNIGKVPPGRAEVVNAELIALLIAKYSKLPIKELDELIEQHKKEN</sequence>
<dbReference type="AlphaFoldDB" id="A0A6M3K3D6"/>
<accession>A0A6M3K3D6</accession>
<reference evidence="2" key="1">
    <citation type="submission" date="2020-03" db="EMBL/GenBank/DDBJ databases">
        <title>The deep terrestrial virosphere.</title>
        <authorList>
            <person name="Holmfeldt K."/>
            <person name="Nilsson E."/>
            <person name="Simone D."/>
            <person name="Lopez-Fernandez M."/>
            <person name="Wu X."/>
            <person name="de Brujin I."/>
            <person name="Lundin D."/>
            <person name="Andersson A."/>
            <person name="Bertilsson S."/>
            <person name="Dopson M."/>
        </authorList>
    </citation>
    <scope>NUCLEOTIDE SEQUENCE</scope>
    <source>
        <strain evidence="2">MM415A01399</strain>
    </source>
</reference>
<feature type="transmembrane region" description="Helical" evidence="1">
    <location>
        <begin position="33"/>
        <end position="55"/>
    </location>
</feature>
<organism evidence="2">
    <name type="scientific">viral metagenome</name>
    <dbReference type="NCBI Taxonomy" id="1070528"/>
    <lineage>
        <taxon>unclassified sequences</taxon>
        <taxon>metagenomes</taxon>
        <taxon>organismal metagenomes</taxon>
    </lineage>
</organism>
<name>A0A6M3K3D6_9ZZZZ</name>
<keyword evidence="1" id="KW-0812">Transmembrane</keyword>
<feature type="transmembrane region" description="Helical" evidence="1">
    <location>
        <begin position="67"/>
        <end position="90"/>
    </location>
</feature>
<evidence type="ECO:0000313" key="2">
    <source>
        <dbReference type="EMBL" id="QJA76926.1"/>
    </source>
</evidence>
<gene>
    <name evidence="2" type="ORF">MM415A01399_0004</name>
</gene>
<proteinExistence type="predicted"/>
<dbReference type="EMBL" id="MT142253">
    <property type="protein sequence ID" value="QJA76926.1"/>
    <property type="molecule type" value="Genomic_DNA"/>
</dbReference>
<keyword evidence="1" id="KW-0472">Membrane</keyword>
<keyword evidence="1" id="KW-1133">Transmembrane helix</keyword>
<evidence type="ECO:0000256" key="1">
    <source>
        <dbReference type="SAM" id="Phobius"/>
    </source>
</evidence>
<protein>
    <submittedName>
        <fullName evidence="2">Uncharacterized protein</fullName>
    </submittedName>
</protein>